<evidence type="ECO:0000256" key="7">
    <source>
        <dbReference type="RuleBase" id="RU367016"/>
    </source>
</evidence>
<feature type="transmembrane region" description="Helical" evidence="7">
    <location>
        <begin position="171"/>
        <end position="191"/>
    </location>
</feature>
<keyword evidence="10" id="KW-1185">Reference proteome</keyword>
<keyword evidence="5 7" id="KW-1133">Transmembrane helix</keyword>
<feature type="transmembrane region" description="Helical" evidence="7">
    <location>
        <begin position="75"/>
        <end position="94"/>
    </location>
</feature>
<name>A0A0R1R9K3_9LACO</name>
<dbReference type="PANTHER" id="PTHR30353:SF0">
    <property type="entry name" value="TRANSMEMBRANE PROTEIN"/>
    <property type="match status" value="1"/>
</dbReference>
<comment type="subcellular location">
    <subcellularLocation>
        <location evidence="1 7">Cell membrane</location>
        <topology evidence="1 7">Multi-pass membrane protein</topology>
    </subcellularLocation>
</comment>
<sequence length="233" mass="26718">MTNFLTSTRLAWVLEFIFHPLSFLVPWTNQFNYWGYVVLFTVLFLESAYLLFSFLPAQSLLFVAGAISANRSSVLNIYLLLIGFVVMTLVGSTIKYHTGIRMKARADAHIQQKRDEGKSQSKTMKRLSQSEVYFEKYGGSFLIIARFVPIVGLFMPLIAGETKMDQRQFHLFNTIGVVAWILIATLAGFFFGKTQFVKNYFTFICIGIALLPIILHEVVRFVREWVDAIRDLN</sequence>
<dbReference type="PANTHER" id="PTHR30353">
    <property type="entry name" value="INNER MEMBRANE PROTEIN DEDA-RELATED"/>
    <property type="match status" value="1"/>
</dbReference>
<evidence type="ECO:0000256" key="2">
    <source>
        <dbReference type="ARBA" id="ARBA00010792"/>
    </source>
</evidence>
<dbReference type="PATRIC" id="fig|1114972.6.peg.808"/>
<dbReference type="Proteomes" id="UP000051999">
    <property type="component" value="Unassembled WGS sequence"/>
</dbReference>
<dbReference type="InterPro" id="IPR032816">
    <property type="entry name" value="VTT_dom"/>
</dbReference>
<dbReference type="EMBL" id="AZFF01000014">
    <property type="protein sequence ID" value="KRL53837.1"/>
    <property type="molecule type" value="Genomic_DNA"/>
</dbReference>
<evidence type="ECO:0000256" key="1">
    <source>
        <dbReference type="ARBA" id="ARBA00004651"/>
    </source>
</evidence>
<dbReference type="eggNOG" id="COG0586">
    <property type="taxonomic scope" value="Bacteria"/>
</dbReference>
<feature type="transmembrane region" description="Helical" evidence="7">
    <location>
        <begin position="197"/>
        <end position="215"/>
    </location>
</feature>
<keyword evidence="3 7" id="KW-1003">Cell membrane</keyword>
<proteinExistence type="inferred from homology"/>
<gene>
    <name evidence="9" type="ORF">FD35_GL000803</name>
</gene>
<dbReference type="RefSeq" id="WP_042655388.1">
    <property type="nucleotide sequence ID" value="NZ_AUAW01000035.1"/>
</dbReference>
<feature type="transmembrane region" description="Helical" evidence="7">
    <location>
        <begin position="33"/>
        <end position="55"/>
    </location>
</feature>
<dbReference type="AlphaFoldDB" id="A0A0R1R9K3"/>
<protein>
    <submittedName>
        <fullName evidence="9">Membrane-associated protein</fullName>
    </submittedName>
</protein>
<dbReference type="OrthoDB" id="2146549at2"/>
<feature type="transmembrane region" description="Helical" evidence="7">
    <location>
        <begin position="137"/>
        <end position="159"/>
    </location>
</feature>
<evidence type="ECO:0000256" key="3">
    <source>
        <dbReference type="ARBA" id="ARBA00022475"/>
    </source>
</evidence>
<dbReference type="InterPro" id="IPR032818">
    <property type="entry name" value="DedA-like"/>
</dbReference>
<evidence type="ECO:0000256" key="6">
    <source>
        <dbReference type="ARBA" id="ARBA00023136"/>
    </source>
</evidence>
<comment type="caution">
    <text evidence="9">The sequence shown here is derived from an EMBL/GenBank/DDBJ whole genome shotgun (WGS) entry which is preliminary data.</text>
</comment>
<feature type="transmembrane region" description="Helical" evidence="7">
    <location>
        <begin position="9"/>
        <end position="27"/>
    </location>
</feature>
<feature type="domain" description="VTT" evidence="8">
    <location>
        <begin position="56"/>
        <end position="188"/>
    </location>
</feature>
<evidence type="ECO:0000259" key="8">
    <source>
        <dbReference type="Pfam" id="PF09335"/>
    </source>
</evidence>
<dbReference type="Pfam" id="PF09335">
    <property type="entry name" value="VTT_dom"/>
    <property type="match status" value="1"/>
</dbReference>
<reference evidence="9 10" key="1">
    <citation type="journal article" date="2015" name="Genome Announc.">
        <title>Expanding the biotechnology potential of lactobacilli through comparative genomics of 213 strains and associated genera.</title>
        <authorList>
            <person name="Sun Z."/>
            <person name="Harris H.M."/>
            <person name="McCann A."/>
            <person name="Guo C."/>
            <person name="Argimon S."/>
            <person name="Zhang W."/>
            <person name="Yang X."/>
            <person name="Jeffery I.B."/>
            <person name="Cooney J.C."/>
            <person name="Kagawa T.F."/>
            <person name="Liu W."/>
            <person name="Song Y."/>
            <person name="Salvetti E."/>
            <person name="Wrobel A."/>
            <person name="Rasinkangas P."/>
            <person name="Parkhill J."/>
            <person name="Rea M.C."/>
            <person name="O'Sullivan O."/>
            <person name="Ritari J."/>
            <person name="Douillard F.P."/>
            <person name="Paul Ross R."/>
            <person name="Yang R."/>
            <person name="Briner A.E."/>
            <person name="Felis G.E."/>
            <person name="de Vos W.M."/>
            <person name="Barrangou R."/>
            <person name="Klaenhammer T.R."/>
            <person name="Caufield P.W."/>
            <person name="Cui Y."/>
            <person name="Zhang H."/>
            <person name="O'Toole P.W."/>
        </authorList>
    </citation>
    <scope>NUCLEOTIDE SEQUENCE [LARGE SCALE GENOMIC DNA]</scope>
    <source>
        <strain evidence="9 10">DSM 15814</strain>
    </source>
</reference>
<evidence type="ECO:0000256" key="4">
    <source>
        <dbReference type="ARBA" id="ARBA00022692"/>
    </source>
</evidence>
<comment type="similarity">
    <text evidence="2 7">Belongs to the DedA family.</text>
</comment>
<evidence type="ECO:0000313" key="9">
    <source>
        <dbReference type="EMBL" id="KRL53837.1"/>
    </source>
</evidence>
<organism evidence="9 10">
    <name type="scientific">Furfurilactobacillus rossiae DSM 15814</name>
    <dbReference type="NCBI Taxonomy" id="1114972"/>
    <lineage>
        <taxon>Bacteria</taxon>
        <taxon>Bacillati</taxon>
        <taxon>Bacillota</taxon>
        <taxon>Bacilli</taxon>
        <taxon>Lactobacillales</taxon>
        <taxon>Lactobacillaceae</taxon>
        <taxon>Furfurilactobacillus</taxon>
    </lineage>
</organism>
<keyword evidence="6 7" id="KW-0472">Membrane</keyword>
<keyword evidence="4 7" id="KW-0812">Transmembrane</keyword>
<dbReference type="GO" id="GO:0005886">
    <property type="term" value="C:plasma membrane"/>
    <property type="evidence" value="ECO:0007669"/>
    <property type="project" value="UniProtKB-SubCell"/>
</dbReference>
<evidence type="ECO:0000256" key="5">
    <source>
        <dbReference type="ARBA" id="ARBA00022989"/>
    </source>
</evidence>
<accession>A0A0R1R9K3</accession>
<evidence type="ECO:0000313" key="10">
    <source>
        <dbReference type="Proteomes" id="UP000051999"/>
    </source>
</evidence>